<comment type="similarity">
    <text evidence="12">Belongs to the ATPase B chain family.</text>
</comment>
<evidence type="ECO:0000256" key="5">
    <source>
        <dbReference type="ARBA" id="ARBA00022989"/>
    </source>
</evidence>
<name>A0A5C0UJL8_9RICK</name>
<keyword evidence="5" id="KW-1133">Transmembrane helix</keyword>
<keyword evidence="1 12" id="KW-0813">Transport</keyword>
<evidence type="ECO:0000256" key="4">
    <source>
        <dbReference type="ARBA" id="ARBA00022781"/>
    </source>
</evidence>
<evidence type="ECO:0000256" key="2">
    <source>
        <dbReference type="ARBA" id="ARBA00022547"/>
    </source>
</evidence>
<dbReference type="GO" id="GO:0012505">
    <property type="term" value="C:endomembrane system"/>
    <property type="evidence" value="ECO:0007669"/>
    <property type="project" value="UniProtKB-SubCell"/>
</dbReference>
<protein>
    <submittedName>
        <fullName evidence="13">Uncharacterized protein</fullName>
    </submittedName>
</protein>
<comment type="subcellular location">
    <subcellularLocation>
        <location evidence="11">Endomembrane system</location>
        <topology evidence="11">Single-pass membrane protein</topology>
    </subcellularLocation>
</comment>
<dbReference type="Proteomes" id="UP000323844">
    <property type="component" value="Chromosome"/>
</dbReference>
<evidence type="ECO:0000256" key="11">
    <source>
        <dbReference type="ARBA" id="ARBA00037847"/>
    </source>
</evidence>
<organism evidence="13 14">
    <name type="scientific">Candidatus Sneabacter namystus</name>
    <dbReference type="NCBI Taxonomy" id="2601646"/>
    <lineage>
        <taxon>Bacteria</taxon>
        <taxon>Pseudomonadati</taxon>
        <taxon>Pseudomonadota</taxon>
        <taxon>Alphaproteobacteria</taxon>
        <taxon>Rickettsiales</taxon>
        <taxon>Rickettsiaceae</taxon>
        <taxon>Rickettsieae</taxon>
        <taxon>Candidatus Sneabacter</taxon>
    </lineage>
</organism>
<keyword evidence="3 12" id="KW-0812">Transmembrane</keyword>
<evidence type="ECO:0000256" key="7">
    <source>
        <dbReference type="ARBA" id="ARBA00023136"/>
    </source>
</evidence>
<evidence type="ECO:0000256" key="12">
    <source>
        <dbReference type="RuleBase" id="RU003848"/>
    </source>
</evidence>
<comment type="function">
    <text evidence="10">Component of the F(0) channel, it forms part of the peripheral stalk, linking F(1) to F(0). The b'-subunit is a diverged and duplicated form of b found in plants and photosynthetic bacteria.</text>
</comment>
<keyword evidence="2 12" id="KW-0138">CF(0)</keyword>
<sequence>MVEVIIISIAFGLLVFFGYIKGRKLVIDFLVGKVNSIKEEFDSLQHLQFEVEQLYKKTLNSKSAIEKDAKKIKDDALLCTKNIIAEKKKALDKVLCLKKENLQNSIITLRTAEENKLKGEIVKDSVKIVERQLKSLSNDKKLYALLGKCIKKIGY</sequence>
<keyword evidence="6 12" id="KW-0406">Ion transport</keyword>
<gene>
    <name evidence="13" type="ORF">FZC37_01860</name>
</gene>
<dbReference type="InterPro" id="IPR002146">
    <property type="entry name" value="ATP_synth_b/b'su_bac/chlpt"/>
</dbReference>
<accession>A0A5C0UJL8</accession>
<proteinExistence type="inferred from homology"/>
<evidence type="ECO:0000313" key="14">
    <source>
        <dbReference type="Proteomes" id="UP000323844"/>
    </source>
</evidence>
<dbReference type="GO" id="GO:0045259">
    <property type="term" value="C:proton-transporting ATP synthase complex"/>
    <property type="evidence" value="ECO:0007669"/>
    <property type="project" value="UniProtKB-KW"/>
</dbReference>
<dbReference type="KEGG" id="snay:FZC37_01860"/>
<dbReference type="AlphaFoldDB" id="A0A5C0UJL8"/>
<dbReference type="GO" id="GO:0015986">
    <property type="term" value="P:proton motive force-driven ATP synthesis"/>
    <property type="evidence" value="ECO:0007669"/>
    <property type="project" value="InterPro"/>
</dbReference>
<evidence type="ECO:0000256" key="1">
    <source>
        <dbReference type="ARBA" id="ARBA00022448"/>
    </source>
</evidence>
<dbReference type="Pfam" id="PF00430">
    <property type="entry name" value="ATP-synt_B"/>
    <property type="match status" value="1"/>
</dbReference>
<reference evidence="13 14" key="1">
    <citation type="submission" date="2019-08" db="EMBL/GenBank/DDBJ databases">
        <title>Highly reduced genomes of protist endosymbionts show evolutionary convergence.</title>
        <authorList>
            <person name="George E."/>
            <person name="Husnik F."/>
            <person name="Tashyreva D."/>
            <person name="Prokopchuk G."/>
            <person name="Horak A."/>
            <person name="Kwong W.K."/>
            <person name="Lukes J."/>
            <person name="Keeling P.J."/>
        </authorList>
    </citation>
    <scope>NUCLEOTIDE SEQUENCE [LARGE SCALE GENOMIC DNA]</scope>
    <source>
        <strain evidence="13">1621</strain>
    </source>
</reference>
<dbReference type="RefSeq" id="WP_148952033.1">
    <property type="nucleotide sequence ID" value="NZ_CP043312.1"/>
</dbReference>
<keyword evidence="8" id="KW-0066">ATP synthesis</keyword>
<keyword evidence="7" id="KW-0472">Membrane</keyword>
<comment type="function">
    <text evidence="9">F(1)F(0) ATP synthase produces ATP from ADP in the presence of a proton or sodium gradient. F-type ATPases consist of two structural domains, F(1) containing the extramembraneous catalytic core and F(0) containing the membrane proton channel, linked together by a central stalk and a peripheral stalk. During catalysis, ATP synthesis in the catalytic domain of F(1) is coupled via a rotary mechanism of the central stalk subunits to proton translocation.</text>
</comment>
<evidence type="ECO:0000256" key="10">
    <source>
        <dbReference type="ARBA" id="ARBA00025614"/>
    </source>
</evidence>
<dbReference type="GO" id="GO:0015078">
    <property type="term" value="F:proton transmembrane transporter activity"/>
    <property type="evidence" value="ECO:0007669"/>
    <property type="project" value="InterPro"/>
</dbReference>
<keyword evidence="4 12" id="KW-0375">Hydrogen ion transport</keyword>
<evidence type="ECO:0000256" key="3">
    <source>
        <dbReference type="ARBA" id="ARBA00022692"/>
    </source>
</evidence>
<keyword evidence="14" id="KW-1185">Reference proteome</keyword>
<evidence type="ECO:0000256" key="6">
    <source>
        <dbReference type="ARBA" id="ARBA00023065"/>
    </source>
</evidence>
<evidence type="ECO:0000256" key="9">
    <source>
        <dbReference type="ARBA" id="ARBA00025198"/>
    </source>
</evidence>
<evidence type="ECO:0000256" key="8">
    <source>
        <dbReference type="ARBA" id="ARBA00023310"/>
    </source>
</evidence>
<evidence type="ECO:0000313" key="13">
    <source>
        <dbReference type="EMBL" id="QEK39672.1"/>
    </source>
</evidence>
<dbReference type="EMBL" id="CP043312">
    <property type="protein sequence ID" value="QEK39672.1"/>
    <property type="molecule type" value="Genomic_DNA"/>
</dbReference>